<sequence length="139" mass="15822">MRSYIRHPSDIPIQVDNTSTEVTHHGQMLNNISHGGLSFISDVPVKIGLTIQLKIDSVTPAFEAEGLITHCNAEDGKYVIGIEFIRRDDLFVARMVEQICHIEHYKREMALLEGRELSGEEAAREWIEKYAANFPRWSA</sequence>
<evidence type="ECO:0000259" key="1">
    <source>
        <dbReference type="Pfam" id="PF07238"/>
    </source>
</evidence>
<evidence type="ECO:0000313" key="2">
    <source>
        <dbReference type="EMBL" id="VAW99058.1"/>
    </source>
</evidence>
<dbReference type="SUPFAM" id="SSF141371">
    <property type="entry name" value="PilZ domain-like"/>
    <property type="match status" value="1"/>
</dbReference>
<organism evidence="2">
    <name type="scientific">hydrothermal vent metagenome</name>
    <dbReference type="NCBI Taxonomy" id="652676"/>
    <lineage>
        <taxon>unclassified sequences</taxon>
        <taxon>metagenomes</taxon>
        <taxon>ecological metagenomes</taxon>
    </lineage>
</organism>
<dbReference type="EMBL" id="UOFR01000064">
    <property type="protein sequence ID" value="VAW99058.1"/>
    <property type="molecule type" value="Genomic_DNA"/>
</dbReference>
<dbReference type="Gene3D" id="2.40.10.220">
    <property type="entry name" value="predicted glycosyltransferase like domains"/>
    <property type="match status" value="1"/>
</dbReference>
<name>A0A3B0ZZY1_9ZZZZ</name>
<dbReference type="AlphaFoldDB" id="A0A3B0ZZY1"/>
<reference evidence="2" key="1">
    <citation type="submission" date="2018-06" db="EMBL/GenBank/DDBJ databases">
        <authorList>
            <person name="Zhirakovskaya E."/>
        </authorList>
    </citation>
    <scope>NUCLEOTIDE SEQUENCE</scope>
</reference>
<proteinExistence type="predicted"/>
<feature type="domain" description="PilZ" evidence="1">
    <location>
        <begin position="2"/>
        <end position="88"/>
    </location>
</feature>
<protein>
    <recommendedName>
        <fullName evidence="1">PilZ domain-containing protein</fullName>
    </recommendedName>
</protein>
<dbReference type="Pfam" id="PF07238">
    <property type="entry name" value="PilZ"/>
    <property type="match status" value="1"/>
</dbReference>
<accession>A0A3B0ZZY1</accession>
<dbReference type="InterPro" id="IPR009875">
    <property type="entry name" value="PilZ_domain"/>
</dbReference>
<dbReference type="GO" id="GO:0035438">
    <property type="term" value="F:cyclic-di-GMP binding"/>
    <property type="evidence" value="ECO:0007669"/>
    <property type="project" value="InterPro"/>
</dbReference>
<gene>
    <name evidence="2" type="ORF">MNBD_GAMMA21-2850</name>
</gene>